<name>F7YX70_9THEM</name>
<organism evidence="5 6">
    <name type="scientific">Pseudothermotoga thermarum DSM 5069</name>
    <dbReference type="NCBI Taxonomy" id="688269"/>
    <lineage>
        <taxon>Bacteria</taxon>
        <taxon>Thermotogati</taxon>
        <taxon>Thermotogota</taxon>
        <taxon>Thermotogae</taxon>
        <taxon>Thermotogales</taxon>
        <taxon>Thermotogaceae</taxon>
        <taxon>Pseudothermotoga</taxon>
    </lineage>
</organism>
<dbReference type="PANTHER" id="PTHR10353">
    <property type="entry name" value="GLYCOSYL HYDROLASE"/>
    <property type="match status" value="1"/>
</dbReference>
<dbReference type="GO" id="GO:0004565">
    <property type="term" value="F:beta-galactosidase activity"/>
    <property type="evidence" value="ECO:0007669"/>
    <property type="project" value="UniProtKB-EC"/>
</dbReference>
<dbReference type="KEGG" id="tta:Theth_1013"/>
<protein>
    <submittedName>
        <fullName evidence="5">Glycoside hydrolase family 1</fullName>
        <ecNumber evidence="5">3.2.1.23</ecNumber>
    </submittedName>
</protein>
<dbReference type="InterPro" id="IPR017853">
    <property type="entry name" value="GH"/>
</dbReference>
<reference evidence="5 6" key="1">
    <citation type="submission" date="2010-11" db="EMBL/GenBank/DDBJ databases">
        <title>The complete genome of Thermotoga thermarum DSM 5069.</title>
        <authorList>
            <consortium name="US DOE Joint Genome Institute (JGI-PGF)"/>
            <person name="Lucas S."/>
            <person name="Copeland A."/>
            <person name="Lapidus A."/>
            <person name="Bruce D."/>
            <person name="Goodwin L."/>
            <person name="Pitluck S."/>
            <person name="Kyrpides N."/>
            <person name="Mavromatis K."/>
            <person name="Ivanova N."/>
            <person name="Zeytun A."/>
            <person name="Brettin T."/>
            <person name="Detter J.C."/>
            <person name="Tapia R."/>
            <person name="Han C."/>
            <person name="Land M."/>
            <person name="Hauser L."/>
            <person name="Markowitz V."/>
            <person name="Cheng J.-F."/>
            <person name="Hugenholtz P."/>
            <person name="Woyke T."/>
            <person name="Wu D."/>
            <person name="Spring S."/>
            <person name="Schroeder M."/>
            <person name="Brambilla E."/>
            <person name="Klenk H.-P."/>
            <person name="Eisen J.A."/>
        </authorList>
    </citation>
    <scope>NUCLEOTIDE SEQUENCE [LARGE SCALE GENOMIC DNA]</scope>
    <source>
        <strain evidence="5 6">DSM 5069</strain>
    </source>
</reference>
<evidence type="ECO:0000256" key="3">
    <source>
        <dbReference type="ARBA" id="ARBA00023295"/>
    </source>
</evidence>
<keyword evidence="3 5" id="KW-0326">Glycosidase</keyword>
<dbReference type="eggNOG" id="COG2723">
    <property type="taxonomic scope" value="Bacteria"/>
</dbReference>
<sequence>MFPKDFLFGASMAGFQVEMGYGKDDVDPNTDWFVWVREPENLFTGTVSGHLPEYGVGYWKNYANLHQLAVDFGMNCLRVNVEWSRIFPKPTFDVPVHVVSENGIREVKIDKTSLEKLDEIANKSAVEHYREIFKDMKSRGLRLILNLAHFTLPIWIHDPMAVHRGIPTEKTGWVNEKTVVEFAKFAAYVAWKFDDLVDMYTTMNEPNVVSQMGYIMTRGGFPPSYFSPEMYLKSLFNQAQAHARAYDAIKFLTEKPVGIIYASSIYETLNGDKEIEENAMYMMNYMFLDSIINGSLLFQDRPDMREKVDFLGVNYYTRTVIERIEPMNFGQIALNWKILEGYGYACPPGGFSKDFRPVSDFGWETYPEGLLKLLRAFYERYKLPLMVTENGVADCRDWLRPYHLVGHLYAVEKAIEDGIDVRGYLHWSIVDNYEWARGYTMRFGLAETDYETKQLTPRPSMYIFREIVKEGTTARFHNYLKSPYEIWRM</sequence>
<proteinExistence type="inferred from homology"/>
<dbReference type="InterPro" id="IPR001360">
    <property type="entry name" value="Glyco_hydro_1"/>
</dbReference>
<gene>
    <name evidence="5" type="ORF">Theth_1013</name>
</gene>
<evidence type="ECO:0000256" key="2">
    <source>
        <dbReference type="ARBA" id="ARBA00022801"/>
    </source>
</evidence>
<dbReference type="PANTHER" id="PTHR10353:SF209">
    <property type="entry name" value="GALACTOLIPID GALACTOSYLTRANSFERASE SFR2, CHLOROPLASTIC"/>
    <property type="match status" value="1"/>
</dbReference>
<dbReference type="GO" id="GO:0005975">
    <property type="term" value="P:carbohydrate metabolic process"/>
    <property type="evidence" value="ECO:0007669"/>
    <property type="project" value="InterPro"/>
</dbReference>
<accession>F7YX70</accession>
<dbReference type="AlphaFoldDB" id="F7YX70"/>
<dbReference type="Gene3D" id="3.20.20.80">
    <property type="entry name" value="Glycosidases"/>
    <property type="match status" value="1"/>
</dbReference>
<keyword evidence="2 5" id="KW-0378">Hydrolase</keyword>
<dbReference type="Pfam" id="PF00232">
    <property type="entry name" value="Glyco_hydro_1"/>
    <property type="match status" value="2"/>
</dbReference>
<dbReference type="SMR" id="F7YX70"/>
<dbReference type="InterPro" id="IPR053427">
    <property type="entry name" value="Beta-galactosidase"/>
</dbReference>
<evidence type="ECO:0000256" key="1">
    <source>
        <dbReference type="ARBA" id="ARBA00010838"/>
    </source>
</evidence>
<dbReference type="GO" id="GO:0008422">
    <property type="term" value="F:beta-glucosidase activity"/>
    <property type="evidence" value="ECO:0007669"/>
    <property type="project" value="TreeGrafter"/>
</dbReference>
<dbReference type="PROSITE" id="PS00653">
    <property type="entry name" value="GLYCOSYL_HYDROL_F1_2"/>
    <property type="match status" value="1"/>
</dbReference>
<dbReference type="RefSeq" id="WP_013932314.1">
    <property type="nucleotide sequence ID" value="NC_015707.1"/>
</dbReference>
<dbReference type="PATRIC" id="fig|688269.3.peg.1040"/>
<dbReference type="HOGENOM" id="CLU_001859_1_3_0"/>
<dbReference type="SUPFAM" id="SSF51445">
    <property type="entry name" value="(Trans)glycosidases"/>
    <property type="match status" value="1"/>
</dbReference>
<evidence type="ECO:0000256" key="4">
    <source>
        <dbReference type="RuleBase" id="RU003690"/>
    </source>
</evidence>
<dbReference type="InterPro" id="IPR033132">
    <property type="entry name" value="GH_1_N_CS"/>
</dbReference>
<dbReference type="EMBL" id="CP002351">
    <property type="protein sequence ID" value="AEH51094.1"/>
    <property type="molecule type" value="Genomic_DNA"/>
</dbReference>
<comment type="similarity">
    <text evidence="1 4">Belongs to the glycosyl hydrolase 1 family.</text>
</comment>
<dbReference type="STRING" id="688269.Theth_1013"/>
<dbReference type="OrthoDB" id="2339329at2"/>
<evidence type="ECO:0000313" key="5">
    <source>
        <dbReference type="EMBL" id="AEH51094.1"/>
    </source>
</evidence>
<dbReference type="EC" id="3.2.1.23" evidence="5"/>
<dbReference type="PRINTS" id="PR00131">
    <property type="entry name" value="GLHYDRLASE1"/>
</dbReference>
<dbReference type="Proteomes" id="UP000006804">
    <property type="component" value="Chromosome"/>
</dbReference>
<evidence type="ECO:0000313" key="6">
    <source>
        <dbReference type="Proteomes" id="UP000006804"/>
    </source>
</evidence>
<keyword evidence="6" id="KW-1185">Reference proteome</keyword>
<dbReference type="NCBIfam" id="NF041004">
    <property type="entry name" value="Beta_gal_BgaS"/>
    <property type="match status" value="1"/>
</dbReference>